<organism evidence="1 2">
    <name type="scientific">Streptomyces plumbiresistens</name>
    <dbReference type="NCBI Taxonomy" id="511811"/>
    <lineage>
        <taxon>Bacteria</taxon>
        <taxon>Bacillati</taxon>
        <taxon>Actinomycetota</taxon>
        <taxon>Actinomycetes</taxon>
        <taxon>Kitasatosporales</taxon>
        <taxon>Streptomycetaceae</taxon>
        <taxon>Streptomyces</taxon>
    </lineage>
</organism>
<evidence type="ECO:0000313" key="2">
    <source>
        <dbReference type="Proteomes" id="UP001500456"/>
    </source>
</evidence>
<comment type="caution">
    <text evidence="1">The sequence shown here is derived from an EMBL/GenBank/DDBJ whole genome shotgun (WGS) entry which is preliminary data.</text>
</comment>
<gene>
    <name evidence="1" type="ORF">GCM10022232_90500</name>
</gene>
<sequence length="106" mass="11318">MAGGVDGPDGQREEQTLDLVAGQWNQVLGSRWWACSSGRTAARKALASIARVIQRAGRIAADLVFIQDGQALLGLKRFLHLPDLEPATLTRRIRGTGAVACPRAVA</sequence>
<protein>
    <recommendedName>
        <fullName evidence="3">Transposase</fullName>
    </recommendedName>
</protein>
<dbReference type="EMBL" id="BAAAZX010000050">
    <property type="protein sequence ID" value="GAA4030520.1"/>
    <property type="molecule type" value="Genomic_DNA"/>
</dbReference>
<name>A0ABP7TS62_9ACTN</name>
<accession>A0ABP7TS62</accession>
<evidence type="ECO:0000313" key="1">
    <source>
        <dbReference type="EMBL" id="GAA4030520.1"/>
    </source>
</evidence>
<dbReference type="Proteomes" id="UP001500456">
    <property type="component" value="Unassembled WGS sequence"/>
</dbReference>
<reference evidence="2" key="1">
    <citation type="journal article" date="2019" name="Int. J. Syst. Evol. Microbiol.">
        <title>The Global Catalogue of Microorganisms (GCM) 10K type strain sequencing project: providing services to taxonomists for standard genome sequencing and annotation.</title>
        <authorList>
            <consortium name="The Broad Institute Genomics Platform"/>
            <consortium name="The Broad Institute Genome Sequencing Center for Infectious Disease"/>
            <person name="Wu L."/>
            <person name="Ma J."/>
        </authorList>
    </citation>
    <scope>NUCLEOTIDE SEQUENCE [LARGE SCALE GENOMIC DNA]</scope>
    <source>
        <strain evidence="2">JCM 16924</strain>
    </source>
</reference>
<keyword evidence="2" id="KW-1185">Reference proteome</keyword>
<proteinExistence type="predicted"/>
<evidence type="ECO:0008006" key="3">
    <source>
        <dbReference type="Google" id="ProtNLM"/>
    </source>
</evidence>